<dbReference type="InterPro" id="IPR004090">
    <property type="entry name" value="Chemotax_Me-accpt_rcpt"/>
</dbReference>
<dbReference type="HOGENOM" id="CLU_518632_0_0_10"/>
<dbReference type="GO" id="GO:0006935">
    <property type="term" value="P:chemotaxis"/>
    <property type="evidence" value="ECO:0007669"/>
    <property type="project" value="InterPro"/>
</dbReference>
<dbReference type="SMART" id="SM00283">
    <property type="entry name" value="MA"/>
    <property type="match status" value="1"/>
</dbReference>
<gene>
    <name evidence="5" type="ordered locus">Rmar_0071</name>
</gene>
<dbReference type="PROSITE" id="PS50111">
    <property type="entry name" value="CHEMOTAXIS_TRANSDUC_2"/>
    <property type="match status" value="1"/>
</dbReference>
<reference evidence="5 6" key="1">
    <citation type="journal article" date="2009" name="Stand. Genomic Sci.">
        <title>Complete genome sequence of Rhodothermus marinus type strain (R-10).</title>
        <authorList>
            <person name="Nolan M."/>
            <person name="Tindall B.J."/>
            <person name="Pomrenke H."/>
            <person name="Lapidus A."/>
            <person name="Copeland A."/>
            <person name="Glavina Del Rio T."/>
            <person name="Lucas S."/>
            <person name="Chen F."/>
            <person name="Tice H."/>
            <person name="Cheng J.F."/>
            <person name="Saunders E."/>
            <person name="Han C."/>
            <person name="Bruce D."/>
            <person name="Goodwin L."/>
            <person name="Chain P."/>
            <person name="Pitluck S."/>
            <person name="Ovchinikova G."/>
            <person name="Pati A."/>
            <person name="Ivanova N."/>
            <person name="Mavromatis K."/>
            <person name="Chen A."/>
            <person name="Palaniappan K."/>
            <person name="Land M."/>
            <person name="Hauser L."/>
            <person name="Chang Y.J."/>
            <person name="Jeffries C.D."/>
            <person name="Brettin T."/>
            <person name="Goker M."/>
            <person name="Bristow J."/>
            <person name="Eisen J.A."/>
            <person name="Markowitz V."/>
            <person name="Hugenholtz P."/>
            <person name="Kyrpides N.C."/>
            <person name="Klenk H.P."/>
            <person name="Detter J.C."/>
        </authorList>
    </citation>
    <scope>NUCLEOTIDE SEQUENCE [LARGE SCALE GENOMIC DNA]</scope>
    <source>
        <strain evidence="6">ATCC 43812 / DSM 4252 / R-10</strain>
    </source>
</reference>
<evidence type="ECO:0000259" key="4">
    <source>
        <dbReference type="PROSITE" id="PS50111"/>
    </source>
</evidence>
<dbReference type="EMBL" id="CP001807">
    <property type="protein sequence ID" value="ACY46980.1"/>
    <property type="molecule type" value="Genomic_DNA"/>
</dbReference>
<keyword evidence="6" id="KW-1185">Reference proteome</keyword>
<keyword evidence="1 3" id="KW-0807">Transducer</keyword>
<dbReference type="OrthoDB" id="1113948at2"/>
<comment type="similarity">
    <text evidence="2">Belongs to the methyl-accepting chemotaxis (MCP) protein family.</text>
</comment>
<evidence type="ECO:0000256" key="3">
    <source>
        <dbReference type="PROSITE-ProRule" id="PRU00284"/>
    </source>
</evidence>
<proteinExistence type="inferred from homology"/>
<sequence length="525" mass="58730">MEVAEKETKPSTAALPSEVAETFHALQQVITRAAIGAARTAQRLERIGQQFAEARAGVEASARAMQQIRQRVEAVAESARSTADVAHQVARLTEEGRQQSDASQEAVKHLEQQVVAVMERLERLVAQVQGITQISDVIDRIAWKTKLLAFNAGIEAARAGHEGQGFSVLANEIKSLSEDTALQTRQIRALINDLVKELQPVEEAIRQSQELLHTTVEQSDRLEAALQRIHELAGQAAQHMDRVVTTVDAQLQDAEAVGATLQQALAAVGHVDKEAEHIARDTFTLSELVEDAYGYLGRFNGRSLFHRALTLARELAERSRRIFEQVIDEGRCTLDDVLALEYTEIKGREAIASLARLFDVSRVPESGFDPPKYSTRYDHLVDEALQQVMDEILEREPRLTFALIIDLNSYAPIHNRRFCQDWTGDPKKDLVGNRIKRFFFDKGVLVRGARVGLPRAAVTLPNMARREDFLRVCDLRERPEERDVFLVQTYARDTGQVLSALTVPLYVKGHRYGAVLLGWDPERVG</sequence>
<dbReference type="PANTHER" id="PTHR32089:SF112">
    <property type="entry name" value="LYSOZYME-LIKE PROTEIN-RELATED"/>
    <property type="match status" value="1"/>
</dbReference>
<accession>D0MK67</accession>
<dbReference type="Gene3D" id="1.10.287.950">
    <property type="entry name" value="Methyl-accepting chemotaxis protein"/>
    <property type="match status" value="1"/>
</dbReference>
<dbReference type="SUPFAM" id="SSF58104">
    <property type="entry name" value="Methyl-accepting chemotaxis protein (MCP) signaling domain"/>
    <property type="match status" value="1"/>
</dbReference>
<evidence type="ECO:0000256" key="1">
    <source>
        <dbReference type="ARBA" id="ARBA00023224"/>
    </source>
</evidence>
<dbReference type="GO" id="GO:0004888">
    <property type="term" value="F:transmembrane signaling receptor activity"/>
    <property type="evidence" value="ECO:0007669"/>
    <property type="project" value="InterPro"/>
</dbReference>
<dbReference type="PRINTS" id="PR00260">
    <property type="entry name" value="CHEMTRNSDUCR"/>
</dbReference>
<dbReference type="RefSeq" id="WP_012842592.1">
    <property type="nucleotide sequence ID" value="NC_013501.1"/>
</dbReference>
<dbReference type="KEGG" id="rmr:Rmar_0071"/>
<feature type="domain" description="Methyl-accepting transducer" evidence="4">
    <location>
        <begin position="29"/>
        <end position="279"/>
    </location>
</feature>
<dbReference type="PANTHER" id="PTHR32089">
    <property type="entry name" value="METHYL-ACCEPTING CHEMOTAXIS PROTEIN MCPB"/>
    <property type="match status" value="1"/>
</dbReference>
<name>D0MK67_RHOM4</name>
<dbReference type="InterPro" id="IPR004089">
    <property type="entry name" value="MCPsignal_dom"/>
</dbReference>
<dbReference type="GO" id="GO:0016020">
    <property type="term" value="C:membrane"/>
    <property type="evidence" value="ECO:0007669"/>
    <property type="project" value="InterPro"/>
</dbReference>
<evidence type="ECO:0000313" key="5">
    <source>
        <dbReference type="EMBL" id="ACY46980.1"/>
    </source>
</evidence>
<evidence type="ECO:0000313" key="6">
    <source>
        <dbReference type="Proteomes" id="UP000002221"/>
    </source>
</evidence>
<dbReference type="STRING" id="518766.Rmar_0071"/>
<dbReference type="AlphaFoldDB" id="D0MK67"/>
<protein>
    <submittedName>
        <fullName evidence="5">Methyl-accepting chemotaxis sensory transducer</fullName>
    </submittedName>
</protein>
<dbReference type="GO" id="GO:0007165">
    <property type="term" value="P:signal transduction"/>
    <property type="evidence" value="ECO:0007669"/>
    <property type="project" value="UniProtKB-KW"/>
</dbReference>
<dbReference type="eggNOG" id="COG0840">
    <property type="taxonomic scope" value="Bacteria"/>
</dbReference>
<dbReference type="Proteomes" id="UP000002221">
    <property type="component" value="Chromosome"/>
</dbReference>
<organism evidence="5 6">
    <name type="scientific">Rhodothermus marinus (strain ATCC 43812 / DSM 4252 / R-10)</name>
    <name type="common">Rhodothermus obamensis</name>
    <dbReference type="NCBI Taxonomy" id="518766"/>
    <lineage>
        <taxon>Bacteria</taxon>
        <taxon>Pseudomonadati</taxon>
        <taxon>Rhodothermota</taxon>
        <taxon>Rhodothermia</taxon>
        <taxon>Rhodothermales</taxon>
        <taxon>Rhodothermaceae</taxon>
        <taxon>Rhodothermus</taxon>
    </lineage>
</organism>
<evidence type="ECO:0000256" key="2">
    <source>
        <dbReference type="ARBA" id="ARBA00029447"/>
    </source>
</evidence>
<dbReference type="Pfam" id="PF00015">
    <property type="entry name" value="MCPsignal"/>
    <property type="match status" value="1"/>
</dbReference>